<dbReference type="EMBL" id="BPLR01000207">
    <property type="protein sequence ID" value="GIY92889.1"/>
    <property type="molecule type" value="Genomic_DNA"/>
</dbReference>
<evidence type="ECO:0000313" key="1">
    <source>
        <dbReference type="EMBL" id="GIY92889.1"/>
    </source>
</evidence>
<sequence length="68" mass="7815">MKSIRPYQLAEISSSSKCSYHFDLVDSIMCSDKAHYHPNRISESRWLLMVPYVHRPVAEGSCGIIMLE</sequence>
<name>A0AAV4XE58_CAEEX</name>
<dbReference type="AlphaFoldDB" id="A0AAV4XE58"/>
<reference evidence="1 2" key="1">
    <citation type="submission" date="2021-06" db="EMBL/GenBank/DDBJ databases">
        <title>Caerostris extrusa draft genome.</title>
        <authorList>
            <person name="Kono N."/>
            <person name="Arakawa K."/>
        </authorList>
    </citation>
    <scope>NUCLEOTIDE SEQUENCE [LARGE SCALE GENOMIC DNA]</scope>
</reference>
<gene>
    <name evidence="1" type="ORF">CEXT_158151</name>
</gene>
<dbReference type="Proteomes" id="UP001054945">
    <property type="component" value="Unassembled WGS sequence"/>
</dbReference>
<organism evidence="1 2">
    <name type="scientific">Caerostris extrusa</name>
    <name type="common">Bark spider</name>
    <name type="synonym">Caerostris bankana</name>
    <dbReference type="NCBI Taxonomy" id="172846"/>
    <lineage>
        <taxon>Eukaryota</taxon>
        <taxon>Metazoa</taxon>
        <taxon>Ecdysozoa</taxon>
        <taxon>Arthropoda</taxon>
        <taxon>Chelicerata</taxon>
        <taxon>Arachnida</taxon>
        <taxon>Araneae</taxon>
        <taxon>Araneomorphae</taxon>
        <taxon>Entelegynae</taxon>
        <taxon>Araneoidea</taxon>
        <taxon>Araneidae</taxon>
        <taxon>Caerostris</taxon>
    </lineage>
</organism>
<comment type="caution">
    <text evidence="1">The sequence shown here is derived from an EMBL/GenBank/DDBJ whole genome shotgun (WGS) entry which is preliminary data.</text>
</comment>
<keyword evidence="2" id="KW-1185">Reference proteome</keyword>
<evidence type="ECO:0000313" key="2">
    <source>
        <dbReference type="Proteomes" id="UP001054945"/>
    </source>
</evidence>
<protein>
    <submittedName>
        <fullName evidence="1">Uncharacterized protein</fullName>
    </submittedName>
</protein>
<accession>A0AAV4XE58</accession>
<proteinExistence type="predicted"/>